<feature type="transmembrane region" description="Helical" evidence="1">
    <location>
        <begin position="16"/>
        <end position="34"/>
    </location>
</feature>
<sequence length="57" mass="6194">MITVNEFMDEESGQGMVEYGLILVLVSVVTVVVLKSIGSGYVKTMFETVADLVPKIN</sequence>
<dbReference type="Pfam" id="PF04964">
    <property type="entry name" value="Flp_Fap"/>
    <property type="match status" value="1"/>
</dbReference>
<keyword evidence="4" id="KW-1185">Reference proteome</keyword>
<evidence type="ECO:0000313" key="5">
    <source>
        <dbReference type="Proteomes" id="UP001154111"/>
    </source>
</evidence>
<name>A0AAU9VHG3_9FIRM</name>
<dbReference type="EMBL" id="OW659496">
    <property type="protein sequence ID" value="CAH2762384.1"/>
    <property type="molecule type" value="Genomic_DNA"/>
</dbReference>
<dbReference type="InterPro" id="IPR007047">
    <property type="entry name" value="Flp_Fap"/>
</dbReference>
<gene>
    <name evidence="3" type="ORF">ERYAMS2_01190</name>
    <name evidence="2" type="ORF">ERYAMS_00896</name>
</gene>
<dbReference type="Proteomes" id="UP001154095">
    <property type="component" value="Chromosome"/>
</dbReference>
<evidence type="ECO:0000313" key="3">
    <source>
        <dbReference type="EMBL" id="CAH2762413.1"/>
    </source>
</evidence>
<dbReference type="EMBL" id="OW659477">
    <property type="protein sequence ID" value="CAH2762413.1"/>
    <property type="molecule type" value="Genomic_DNA"/>
</dbReference>
<dbReference type="Proteomes" id="UP001154111">
    <property type="component" value="Chromosome"/>
</dbReference>
<evidence type="ECO:0000256" key="1">
    <source>
        <dbReference type="SAM" id="Phobius"/>
    </source>
</evidence>
<dbReference type="GeneID" id="41396364"/>
<proteinExistence type="predicted"/>
<evidence type="ECO:0000313" key="4">
    <source>
        <dbReference type="Proteomes" id="UP001154095"/>
    </source>
</evidence>
<protein>
    <submittedName>
        <fullName evidence="3">Flp family type IVb pilin</fullName>
    </submittedName>
</protein>
<keyword evidence="1" id="KW-0812">Transmembrane</keyword>
<organism evidence="3 5">
    <name type="scientific">Erysipelothrix amsterdamensis</name>
    <dbReference type="NCBI Taxonomy" id="2929157"/>
    <lineage>
        <taxon>Bacteria</taxon>
        <taxon>Bacillati</taxon>
        <taxon>Bacillota</taxon>
        <taxon>Erysipelotrichia</taxon>
        <taxon>Erysipelotrichales</taxon>
        <taxon>Erysipelotrichaceae</taxon>
        <taxon>Erysipelothrix</taxon>
    </lineage>
</organism>
<accession>A0AAU9VHG3</accession>
<dbReference type="AlphaFoldDB" id="A0AAU9VHG3"/>
<keyword evidence="1" id="KW-1133">Transmembrane helix</keyword>
<keyword evidence="1" id="KW-0472">Membrane</keyword>
<dbReference type="RefSeq" id="WP_003773565.1">
    <property type="nucleotide sequence ID" value="NZ_OW659477.1"/>
</dbReference>
<reference evidence="3" key="1">
    <citation type="submission" date="2022-04" db="EMBL/GenBank/DDBJ databases">
        <authorList>
            <person name="Forde T."/>
        </authorList>
    </citation>
    <scope>NUCLEOTIDE SEQUENCE</scope>
    <source>
        <strain evidence="3">A18Y016a</strain>
        <strain evidence="2">A18Y020d</strain>
    </source>
</reference>
<evidence type="ECO:0000313" key="2">
    <source>
        <dbReference type="EMBL" id="CAH2762384.1"/>
    </source>
</evidence>